<dbReference type="Gene3D" id="3.20.20.70">
    <property type="entry name" value="Aldolase class I"/>
    <property type="match status" value="1"/>
</dbReference>
<accession>A0ABV3SE54</accession>
<evidence type="ECO:0000313" key="6">
    <source>
        <dbReference type="Proteomes" id="UP001556692"/>
    </source>
</evidence>
<reference evidence="5 6" key="1">
    <citation type="submission" date="2024-05" db="EMBL/GenBank/DDBJ databases">
        <authorList>
            <person name="Jiang F."/>
        </authorList>
    </citation>
    <scope>NUCLEOTIDE SEQUENCE [LARGE SCALE GENOMIC DNA]</scope>
    <source>
        <strain evidence="5 6">LZ166</strain>
    </source>
</reference>
<dbReference type="PANTHER" id="PTHR37418">
    <property type="entry name" value="3-KETO-5-AMINOHEXANOATE CLEAVAGE ENZYME-RELATED"/>
    <property type="match status" value="1"/>
</dbReference>
<keyword evidence="3" id="KW-0479">Metal-binding</keyword>
<evidence type="ECO:0000256" key="3">
    <source>
        <dbReference type="ARBA" id="ARBA00022723"/>
    </source>
</evidence>
<dbReference type="InterPro" id="IPR013785">
    <property type="entry name" value="Aldolase_TIM"/>
</dbReference>
<keyword evidence="2" id="KW-0808">Transferase</keyword>
<evidence type="ECO:0000256" key="4">
    <source>
        <dbReference type="ARBA" id="ARBA00022833"/>
    </source>
</evidence>
<proteinExistence type="predicted"/>
<comment type="cofactor">
    <cofactor evidence="1">
        <name>Zn(2+)</name>
        <dbReference type="ChEBI" id="CHEBI:29105"/>
    </cofactor>
</comment>
<sequence length="309" mass="33996">MTDKVIITCAITGGIHTPTMSPHLPITPQEIAASAIEAAEAGAAIIHLHARDPETGRPRQDPDLFMQFLPRIKQSTDAVLNLTTGGGLGMTLDERLAPAHRAKPEVTSLNMGSMNFSVAQLARKYTDWKFDWEKSYVENSWSTIYPNSFDMIERIMVEVGQAYGTRFEFECYDLGHLYNLKQFVDRGLVEPPFFIQGVFGIAGGMGAELDNLMFFKQTADRLFGSDYRLSSFGIGKAQMGFLTMTALLGGNVRVGLEDSLYIGRGKLARSNAEQVAKIRRIIEEVGMEIATPADARAMLSLKGGDKVGF</sequence>
<keyword evidence="6" id="KW-1185">Reference proteome</keyword>
<comment type="caution">
    <text evidence="5">The sequence shown here is derived from an EMBL/GenBank/DDBJ whole genome shotgun (WGS) entry which is preliminary data.</text>
</comment>
<evidence type="ECO:0000256" key="2">
    <source>
        <dbReference type="ARBA" id="ARBA00022679"/>
    </source>
</evidence>
<protein>
    <submittedName>
        <fullName evidence="5">3-keto-5-aminohexanoate cleavage protein</fullName>
    </submittedName>
</protein>
<dbReference type="RefSeq" id="WP_367952868.1">
    <property type="nucleotide sequence ID" value="NZ_JBDPGJ010000001.1"/>
</dbReference>
<dbReference type="Pfam" id="PF05853">
    <property type="entry name" value="BKACE"/>
    <property type="match status" value="1"/>
</dbReference>
<gene>
    <name evidence="5" type="ORF">ABGN05_04970</name>
</gene>
<organism evidence="5 6">
    <name type="scientific">Aquibium pacificus</name>
    <dbReference type="NCBI Taxonomy" id="3153579"/>
    <lineage>
        <taxon>Bacteria</taxon>
        <taxon>Pseudomonadati</taxon>
        <taxon>Pseudomonadota</taxon>
        <taxon>Alphaproteobacteria</taxon>
        <taxon>Hyphomicrobiales</taxon>
        <taxon>Phyllobacteriaceae</taxon>
        <taxon>Aquibium</taxon>
    </lineage>
</organism>
<dbReference type="InterPro" id="IPR008567">
    <property type="entry name" value="BKACE"/>
</dbReference>
<dbReference type="PANTHER" id="PTHR37418:SF2">
    <property type="entry name" value="3-KETO-5-AMINOHEXANOATE CLEAVAGE ENZYME"/>
    <property type="match status" value="1"/>
</dbReference>
<evidence type="ECO:0000313" key="5">
    <source>
        <dbReference type="EMBL" id="MEX0405012.1"/>
    </source>
</evidence>
<keyword evidence="4" id="KW-0862">Zinc</keyword>
<name>A0ABV3SE54_9HYPH</name>
<dbReference type="Proteomes" id="UP001556692">
    <property type="component" value="Unassembled WGS sequence"/>
</dbReference>
<dbReference type="EMBL" id="JBDPGJ010000001">
    <property type="protein sequence ID" value="MEX0405012.1"/>
    <property type="molecule type" value="Genomic_DNA"/>
</dbReference>
<evidence type="ECO:0000256" key="1">
    <source>
        <dbReference type="ARBA" id="ARBA00001947"/>
    </source>
</evidence>